<keyword evidence="2" id="KW-1185">Reference proteome</keyword>
<organism evidence="1 2">
    <name type="scientific">Daphnia magna</name>
    <dbReference type="NCBI Taxonomy" id="35525"/>
    <lineage>
        <taxon>Eukaryota</taxon>
        <taxon>Metazoa</taxon>
        <taxon>Ecdysozoa</taxon>
        <taxon>Arthropoda</taxon>
        <taxon>Crustacea</taxon>
        <taxon>Branchiopoda</taxon>
        <taxon>Diplostraca</taxon>
        <taxon>Cladocera</taxon>
        <taxon>Anomopoda</taxon>
        <taxon>Daphniidae</taxon>
        <taxon>Daphnia</taxon>
    </lineage>
</organism>
<gene>
    <name evidence="1" type="ORF">APZ42_026992</name>
</gene>
<reference evidence="1 2" key="1">
    <citation type="submission" date="2016-03" db="EMBL/GenBank/DDBJ databases">
        <title>EvidentialGene: Evidence-directed Construction of Genes on Genomes.</title>
        <authorList>
            <person name="Gilbert D.G."/>
            <person name="Choi J.-H."/>
            <person name="Mockaitis K."/>
            <person name="Colbourne J."/>
            <person name="Pfrender M."/>
        </authorList>
    </citation>
    <scope>NUCLEOTIDE SEQUENCE [LARGE SCALE GENOMIC DNA]</scope>
    <source>
        <strain evidence="1 2">Xinb3</strain>
        <tissue evidence="1">Complete organism</tissue>
    </source>
</reference>
<sequence>MFYTKFLRTNLNIPANGRQIQIKKAARVYAGVFPNPCRNEWHFLQDENRQLTGKDRQCHC</sequence>
<dbReference type="EMBL" id="LRGB01002140">
    <property type="protein sequence ID" value="KZS08968.1"/>
    <property type="molecule type" value="Genomic_DNA"/>
</dbReference>
<accession>A0A164RV29</accession>
<protein>
    <submittedName>
        <fullName evidence="1">Uncharacterized protein</fullName>
    </submittedName>
</protein>
<evidence type="ECO:0000313" key="1">
    <source>
        <dbReference type="EMBL" id="KZS08968.1"/>
    </source>
</evidence>
<dbReference type="Proteomes" id="UP000076858">
    <property type="component" value="Unassembled WGS sequence"/>
</dbReference>
<comment type="caution">
    <text evidence="1">The sequence shown here is derived from an EMBL/GenBank/DDBJ whole genome shotgun (WGS) entry which is preliminary data.</text>
</comment>
<dbReference type="AlphaFoldDB" id="A0A164RV29"/>
<evidence type="ECO:0000313" key="2">
    <source>
        <dbReference type="Proteomes" id="UP000076858"/>
    </source>
</evidence>
<proteinExistence type="predicted"/>
<name>A0A164RV29_9CRUS</name>